<dbReference type="PANTHER" id="PTHR32234">
    <property type="entry name" value="THIOL:DISULFIDE INTERCHANGE PROTEIN DSBD"/>
    <property type="match status" value="1"/>
</dbReference>
<dbReference type="InterPro" id="IPR003834">
    <property type="entry name" value="Cyt_c_assmbl_TM_dom"/>
</dbReference>
<evidence type="ECO:0000256" key="4">
    <source>
        <dbReference type="ARBA" id="ARBA00022989"/>
    </source>
</evidence>
<name>A0ABU1XU97_9GAMM</name>
<sequence length="840" mass="87516">MASRQSGRRDARALNLRSASAATACDTDAMRPPSSDVLSGRDRRLSFFTGSPARATAWLLACVLLLAGLPAWAQGIGFDDVLPVDDALKVSAEAVAPDRIEIRWAIADGYYLYRHRMGARVESGFKTNPLQLPAGRKHTDEFFGEVETYRRQVTGVLTGAPADGVDTLQVEVKYQGCADAGICYPPQTRMLQVALPRDTGSMSRTPAASDSNFAAFGQSLGGNSAGRTPTLTGANDALPPERAFAFEAIAGDGDTILLRFTPAKGYYLYRDRNRFEIRGADGIRAGAPRWPAGQSHHDAHFGDVTVYFDQVDVPLPLVRTIADAAEVDVVATFQGCQDEGICYPPMTRTVRVALPAARVQTVAEAAVAMAGAASSGEPAAAPAPVDVDDAAAPANPAPVATGDIDAPAAGTAVDAPDASADNAARTRPPAAASIGLFAALGLALLGGLLLNLMPCVLPILSLKVLGIARSGGSRAAARSHALWYTAGVLVAFALVGLLVIGLRAAGQAMGWGFQLQQPWFVAALAYLMFAVGLSLSGVFNLGGRIGNVGQALAGRSGPVGDFFTGVLACVVASPCIAPFMGGALAYAFTASTPMALAVFLMLGLGLALPFLLIGLVPALADRLPKPGAWMETLKQVLAFPMYLTALWLAWVLGKQRGVDAMALLVAGMTVLALALWWFERRRWTGHPLHRGLALALALVALLPVVAVDRLTAPETANTAASENGAHVAYSAERLAALRAAGTPVFVNMTADWCVTCKANERRVLSGATFKTALAEAGATYMVGDWTNVDPEIGAFLETHGAVGVPLYVVYPAGGGEGVVLPALLSDAIVVEALPRAGAAE</sequence>
<dbReference type="Proteomes" id="UP001256588">
    <property type="component" value="Unassembled WGS sequence"/>
</dbReference>
<gene>
    <name evidence="11" type="ORF">J2W68_001053</name>
</gene>
<feature type="transmembrane region" description="Helical" evidence="8">
    <location>
        <begin position="658"/>
        <end position="678"/>
    </location>
</feature>
<dbReference type="EC" id="1.8.1.8" evidence="11"/>
<evidence type="ECO:0000256" key="3">
    <source>
        <dbReference type="ARBA" id="ARBA00022748"/>
    </source>
</evidence>
<feature type="transmembrane region" description="Helical" evidence="8">
    <location>
        <begin position="434"/>
        <end position="460"/>
    </location>
</feature>
<dbReference type="SUPFAM" id="SSF52833">
    <property type="entry name" value="Thioredoxin-like"/>
    <property type="match status" value="1"/>
</dbReference>
<dbReference type="EMBL" id="JAVDWO010000003">
    <property type="protein sequence ID" value="MDR7192345.1"/>
    <property type="molecule type" value="Genomic_DNA"/>
</dbReference>
<dbReference type="PANTHER" id="PTHR32234:SF3">
    <property type="entry name" value="SUPPRESSION OF COPPER SENSITIVITY PROTEIN"/>
    <property type="match status" value="1"/>
</dbReference>
<dbReference type="CDD" id="cd02953">
    <property type="entry name" value="DsbDgamma"/>
    <property type="match status" value="1"/>
</dbReference>
<dbReference type="InterPro" id="IPR028250">
    <property type="entry name" value="DsbDN"/>
</dbReference>
<dbReference type="Pfam" id="PF13899">
    <property type="entry name" value="Thioredoxin_7"/>
    <property type="match status" value="1"/>
</dbReference>
<dbReference type="PROSITE" id="PS00194">
    <property type="entry name" value="THIOREDOXIN_1"/>
    <property type="match status" value="1"/>
</dbReference>
<feature type="transmembrane region" description="Helical" evidence="8">
    <location>
        <begin position="53"/>
        <end position="73"/>
    </location>
</feature>
<protein>
    <submittedName>
        <fullName evidence="11">Thiol:disulfide interchange protein DsbD</fullName>
        <ecNumber evidence="11">1.8.1.8</ecNumber>
    </submittedName>
</protein>
<comment type="caution">
    <text evidence="11">The sequence shown here is derived from an EMBL/GenBank/DDBJ whole genome shotgun (WGS) entry which is preliminary data.</text>
</comment>
<feature type="domain" description="Thiol:disulfide interchange protein DsbD N-terminal" evidence="10">
    <location>
        <begin position="80"/>
        <end position="193"/>
    </location>
</feature>
<dbReference type="Pfam" id="PF02683">
    <property type="entry name" value="DsbD_TM"/>
    <property type="match status" value="1"/>
</dbReference>
<feature type="transmembrane region" description="Helical" evidence="8">
    <location>
        <begin position="632"/>
        <end position="652"/>
    </location>
</feature>
<evidence type="ECO:0000256" key="2">
    <source>
        <dbReference type="ARBA" id="ARBA00022692"/>
    </source>
</evidence>
<feature type="region of interest" description="Disordered" evidence="7">
    <location>
        <begin position="376"/>
        <end position="398"/>
    </location>
</feature>
<keyword evidence="11" id="KW-0560">Oxidoreductase</keyword>
<dbReference type="SUPFAM" id="SSF74863">
    <property type="entry name" value="Thiol:disulfide interchange protein DsbD, N-terminal domain (DsbD-alpha)"/>
    <property type="match status" value="2"/>
</dbReference>
<proteinExistence type="predicted"/>
<dbReference type="GO" id="GO:0047134">
    <property type="term" value="F:protein-disulfide reductase [NAD(P)H] activity"/>
    <property type="evidence" value="ECO:0007669"/>
    <property type="project" value="UniProtKB-EC"/>
</dbReference>
<evidence type="ECO:0000256" key="8">
    <source>
        <dbReference type="SAM" id="Phobius"/>
    </source>
</evidence>
<dbReference type="Gene3D" id="3.40.30.10">
    <property type="entry name" value="Glutaredoxin"/>
    <property type="match status" value="1"/>
</dbReference>
<evidence type="ECO:0000256" key="5">
    <source>
        <dbReference type="ARBA" id="ARBA00023136"/>
    </source>
</evidence>
<organism evidence="11 12">
    <name type="scientific">Luteimonas terrae</name>
    <dbReference type="NCBI Taxonomy" id="1530191"/>
    <lineage>
        <taxon>Bacteria</taxon>
        <taxon>Pseudomonadati</taxon>
        <taxon>Pseudomonadota</taxon>
        <taxon>Gammaproteobacteria</taxon>
        <taxon>Lysobacterales</taxon>
        <taxon>Lysobacteraceae</taxon>
        <taxon>Luteimonas</taxon>
    </lineage>
</organism>
<dbReference type="InterPro" id="IPR036249">
    <property type="entry name" value="Thioredoxin-like_sf"/>
</dbReference>
<feature type="domain" description="Thiol:disulfide interchange protein DsbD N-terminal" evidence="10">
    <location>
        <begin position="235"/>
        <end position="352"/>
    </location>
</feature>
<evidence type="ECO:0000313" key="12">
    <source>
        <dbReference type="Proteomes" id="UP001256588"/>
    </source>
</evidence>
<feature type="transmembrane region" description="Helical" evidence="8">
    <location>
        <begin position="520"/>
        <end position="541"/>
    </location>
</feature>
<keyword evidence="2 8" id="KW-0812">Transmembrane</keyword>
<dbReference type="Gene3D" id="2.60.40.1250">
    <property type="entry name" value="Thiol:disulfide interchange protein DsbD, N-terminal domain"/>
    <property type="match status" value="2"/>
</dbReference>
<evidence type="ECO:0000256" key="1">
    <source>
        <dbReference type="ARBA" id="ARBA00004141"/>
    </source>
</evidence>
<keyword evidence="6" id="KW-0676">Redox-active center</keyword>
<feature type="transmembrane region" description="Helical" evidence="8">
    <location>
        <begin position="594"/>
        <end position="620"/>
    </location>
</feature>
<reference evidence="11 12" key="1">
    <citation type="submission" date="2023-07" db="EMBL/GenBank/DDBJ databases">
        <title>Sorghum-associated microbial communities from plants grown in Nebraska, USA.</title>
        <authorList>
            <person name="Schachtman D."/>
        </authorList>
    </citation>
    <scope>NUCLEOTIDE SEQUENCE [LARGE SCALE GENOMIC DNA]</scope>
    <source>
        <strain evidence="11 12">4099</strain>
    </source>
</reference>
<feature type="transmembrane region" description="Helical" evidence="8">
    <location>
        <begin position="481"/>
        <end position="500"/>
    </location>
</feature>
<keyword evidence="12" id="KW-1185">Reference proteome</keyword>
<evidence type="ECO:0000259" key="9">
    <source>
        <dbReference type="Pfam" id="PF02683"/>
    </source>
</evidence>
<comment type="subcellular location">
    <subcellularLocation>
        <location evidence="1">Membrane</location>
        <topology evidence="1">Multi-pass membrane protein</topology>
    </subcellularLocation>
</comment>
<evidence type="ECO:0000256" key="6">
    <source>
        <dbReference type="ARBA" id="ARBA00023284"/>
    </source>
</evidence>
<feature type="transmembrane region" description="Helical" evidence="8">
    <location>
        <begin position="690"/>
        <end position="707"/>
    </location>
</feature>
<keyword evidence="4 8" id="KW-1133">Transmembrane helix</keyword>
<keyword evidence="3" id="KW-0201">Cytochrome c-type biogenesis</keyword>
<feature type="domain" description="Cytochrome C biogenesis protein transmembrane" evidence="9">
    <location>
        <begin position="438"/>
        <end position="649"/>
    </location>
</feature>
<dbReference type="InterPro" id="IPR035671">
    <property type="entry name" value="DsbD_gamma"/>
</dbReference>
<evidence type="ECO:0000259" key="10">
    <source>
        <dbReference type="Pfam" id="PF11412"/>
    </source>
</evidence>
<dbReference type="InterPro" id="IPR017937">
    <property type="entry name" value="Thioredoxin_CS"/>
</dbReference>
<evidence type="ECO:0000256" key="7">
    <source>
        <dbReference type="SAM" id="MobiDB-lite"/>
    </source>
</evidence>
<keyword evidence="5 8" id="KW-0472">Membrane</keyword>
<dbReference type="Pfam" id="PF11412">
    <property type="entry name" value="DsbD_N"/>
    <property type="match status" value="2"/>
</dbReference>
<accession>A0ABU1XU97</accession>
<feature type="transmembrane region" description="Helical" evidence="8">
    <location>
        <begin position="562"/>
        <end position="588"/>
    </location>
</feature>
<evidence type="ECO:0000313" key="11">
    <source>
        <dbReference type="EMBL" id="MDR7192345.1"/>
    </source>
</evidence>
<dbReference type="InterPro" id="IPR036929">
    <property type="entry name" value="DsbDN_sf"/>
</dbReference>